<protein>
    <submittedName>
        <fullName evidence="2">Quinol monooxygenase</fullName>
        <ecNumber evidence="2">1.-.-.-</ecNumber>
    </submittedName>
</protein>
<dbReference type="RefSeq" id="WP_379978742.1">
    <property type="nucleotide sequence ID" value="NZ_JBHSFV010000006.1"/>
</dbReference>
<keyword evidence="2" id="KW-0503">Monooxygenase</keyword>
<keyword evidence="2" id="KW-0560">Oxidoreductase</keyword>
<dbReference type="SUPFAM" id="SSF54909">
    <property type="entry name" value="Dimeric alpha+beta barrel"/>
    <property type="match status" value="1"/>
</dbReference>
<dbReference type="EC" id="1.-.-.-" evidence="2"/>
<dbReference type="InterPro" id="IPR007138">
    <property type="entry name" value="ABM_dom"/>
</dbReference>
<dbReference type="Pfam" id="PF03992">
    <property type="entry name" value="ABM"/>
    <property type="match status" value="1"/>
</dbReference>
<evidence type="ECO:0000313" key="3">
    <source>
        <dbReference type="Proteomes" id="UP001596043"/>
    </source>
</evidence>
<comment type="caution">
    <text evidence="2">The sequence shown here is derived from an EMBL/GenBank/DDBJ whole genome shotgun (WGS) entry which is preliminary data.</text>
</comment>
<organism evidence="2 3">
    <name type="scientific">Dokdonia ponticola</name>
    <dbReference type="NCBI Taxonomy" id="2041041"/>
    <lineage>
        <taxon>Bacteria</taxon>
        <taxon>Pseudomonadati</taxon>
        <taxon>Bacteroidota</taxon>
        <taxon>Flavobacteriia</taxon>
        <taxon>Flavobacteriales</taxon>
        <taxon>Flavobacteriaceae</taxon>
        <taxon>Dokdonia</taxon>
    </lineage>
</organism>
<dbReference type="GO" id="GO:0004497">
    <property type="term" value="F:monooxygenase activity"/>
    <property type="evidence" value="ECO:0007669"/>
    <property type="project" value="UniProtKB-KW"/>
</dbReference>
<sequence>MISVTAIWTIRKGKESEAISALKILASKVEALEPDTLLYIPQSINTKGYSNPTPNPNDILFVEMYKDQAAFDFHLYGPNGEKDPSGSFVDFVNEYGHLFEWDDTTNMPKMIVTALSAFTGFVREGMTFHCKP</sequence>
<dbReference type="Proteomes" id="UP001596043">
    <property type="component" value="Unassembled WGS sequence"/>
</dbReference>
<gene>
    <name evidence="2" type="ORF">ACFO3O_11125</name>
</gene>
<accession>A0ABV9HWC4</accession>
<reference evidence="3" key="1">
    <citation type="journal article" date="2019" name="Int. J. Syst. Evol. Microbiol.">
        <title>The Global Catalogue of Microorganisms (GCM) 10K type strain sequencing project: providing services to taxonomists for standard genome sequencing and annotation.</title>
        <authorList>
            <consortium name="The Broad Institute Genomics Platform"/>
            <consortium name="The Broad Institute Genome Sequencing Center for Infectious Disease"/>
            <person name="Wu L."/>
            <person name="Ma J."/>
        </authorList>
    </citation>
    <scope>NUCLEOTIDE SEQUENCE [LARGE SCALE GENOMIC DNA]</scope>
    <source>
        <strain evidence="3">YJ-61-S</strain>
    </source>
</reference>
<name>A0ABV9HWC4_9FLAO</name>
<feature type="domain" description="ABM" evidence="1">
    <location>
        <begin position="2"/>
        <end position="110"/>
    </location>
</feature>
<dbReference type="EMBL" id="JBHSFV010000006">
    <property type="protein sequence ID" value="MFC4634462.1"/>
    <property type="molecule type" value="Genomic_DNA"/>
</dbReference>
<evidence type="ECO:0000259" key="1">
    <source>
        <dbReference type="PROSITE" id="PS51725"/>
    </source>
</evidence>
<evidence type="ECO:0000313" key="2">
    <source>
        <dbReference type="EMBL" id="MFC4634462.1"/>
    </source>
</evidence>
<dbReference type="Gene3D" id="3.30.70.100">
    <property type="match status" value="1"/>
</dbReference>
<proteinExistence type="predicted"/>
<dbReference type="InterPro" id="IPR011008">
    <property type="entry name" value="Dimeric_a/b-barrel"/>
</dbReference>
<dbReference type="PROSITE" id="PS51725">
    <property type="entry name" value="ABM"/>
    <property type="match status" value="1"/>
</dbReference>
<keyword evidence="3" id="KW-1185">Reference proteome</keyword>